<organism evidence="2 3">
    <name type="scientific">Eiseniibacteriota bacterium</name>
    <dbReference type="NCBI Taxonomy" id="2212470"/>
    <lineage>
        <taxon>Bacteria</taxon>
        <taxon>Candidatus Eiseniibacteriota</taxon>
    </lineage>
</organism>
<feature type="chain" id="PRO_5037989666" description="Pilus assembly protein PilP" evidence="1">
    <location>
        <begin position="21"/>
        <end position="183"/>
    </location>
</feature>
<protein>
    <recommendedName>
        <fullName evidence="4">Pilus assembly protein PilP</fullName>
    </recommendedName>
</protein>
<dbReference type="EMBL" id="VGIY01000064">
    <property type="protein sequence ID" value="MBM3317000.1"/>
    <property type="molecule type" value="Genomic_DNA"/>
</dbReference>
<evidence type="ECO:0000313" key="2">
    <source>
        <dbReference type="EMBL" id="MBM3317000.1"/>
    </source>
</evidence>
<dbReference type="Proteomes" id="UP000748308">
    <property type="component" value="Unassembled WGS sequence"/>
</dbReference>
<evidence type="ECO:0000256" key="1">
    <source>
        <dbReference type="SAM" id="SignalP"/>
    </source>
</evidence>
<evidence type="ECO:0000313" key="3">
    <source>
        <dbReference type="Proteomes" id="UP000748308"/>
    </source>
</evidence>
<feature type="signal peptide" evidence="1">
    <location>
        <begin position="1"/>
        <end position="20"/>
    </location>
</feature>
<name>A0A937X7J4_UNCEI</name>
<reference evidence="2" key="1">
    <citation type="submission" date="2019-03" db="EMBL/GenBank/DDBJ databases">
        <title>Lake Tanganyika Metagenome-Assembled Genomes (MAGs).</title>
        <authorList>
            <person name="Tran P."/>
        </authorList>
    </citation>
    <scope>NUCLEOTIDE SEQUENCE</scope>
    <source>
        <strain evidence="2">M_DeepCast_400m_m2_100</strain>
    </source>
</reference>
<gene>
    <name evidence="2" type="ORF">FJY75_04020</name>
</gene>
<keyword evidence="1" id="KW-0732">Signal</keyword>
<dbReference type="AlphaFoldDB" id="A0A937X7J4"/>
<proteinExistence type="predicted"/>
<comment type="caution">
    <text evidence="2">The sequence shown here is derived from an EMBL/GenBank/DDBJ whole genome shotgun (WGS) entry which is preliminary data.</text>
</comment>
<accession>A0A937X7J4</accession>
<evidence type="ECO:0008006" key="4">
    <source>
        <dbReference type="Google" id="ProtNLM"/>
    </source>
</evidence>
<sequence>MSLLLLAGAALAATAGGQDAVEGVVAEPPVPAAESAGVVAEPPLPAAEVEAAAAGASAAPPPAEAGAIDGLGRDDYVYRSGSRRDPFVALVKPERASAEGDQNRRPGVGDITVTGVVWGDLGRLALAETFWGVGLILREGDKLRDGRVLRITPEAVVLRQHGFGGSRTLTLAIGSGEETGNER</sequence>